<dbReference type="InterPro" id="IPR011060">
    <property type="entry name" value="RibuloseP-bd_barrel"/>
</dbReference>
<comment type="similarity">
    <text evidence="2">Belongs to the HPS/KGPDC family. HPS subfamily.</text>
</comment>
<dbReference type="InterPro" id="IPR017120">
    <property type="entry name" value="Bifunct_HPS/DMK_prd"/>
</dbReference>
<dbReference type="InterPro" id="IPR017553">
    <property type="entry name" value="3-hexulose-6-phosphate_synth"/>
</dbReference>
<dbReference type="NCBIfam" id="NF005442">
    <property type="entry name" value="PRK07028.1"/>
    <property type="match status" value="1"/>
</dbReference>
<dbReference type="InterPro" id="IPR036704">
    <property type="entry name" value="RraA/RraA-like_sf"/>
</dbReference>
<dbReference type="NCBIfam" id="TIGR03128">
    <property type="entry name" value="RuMP_HxlA"/>
    <property type="match status" value="1"/>
</dbReference>
<dbReference type="GO" id="GO:0019854">
    <property type="term" value="P:L-ascorbic acid catabolic process"/>
    <property type="evidence" value="ECO:0007669"/>
    <property type="project" value="TreeGrafter"/>
</dbReference>
<dbReference type="InterPro" id="IPR005493">
    <property type="entry name" value="RraA/RraA-like"/>
</dbReference>
<dbReference type="GO" id="GO:0006207">
    <property type="term" value="P:'de novo' pyrimidine nucleobase biosynthetic process"/>
    <property type="evidence" value="ECO:0007669"/>
    <property type="project" value="InterPro"/>
</dbReference>
<reference evidence="7" key="1">
    <citation type="journal article" date="2020" name="mSystems">
        <title>Genome- and Community-Level Interaction Insights into Carbon Utilization and Element Cycling Functions of Hydrothermarchaeota in Hydrothermal Sediment.</title>
        <authorList>
            <person name="Zhou Z."/>
            <person name="Liu Y."/>
            <person name="Xu W."/>
            <person name="Pan J."/>
            <person name="Luo Z.H."/>
            <person name="Li M."/>
        </authorList>
    </citation>
    <scope>NUCLEOTIDE SEQUENCE [LARGE SCALE GENOMIC DNA]</scope>
    <source>
        <strain evidence="7">SpSt-587</strain>
    </source>
</reference>
<comment type="catalytic activity">
    <reaction evidence="1">
        <text>D-ribulose 5-phosphate + formaldehyde = D-arabino-hex-3-ulose 6-phosphate</text>
        <dbReference type="Rhea" id="RHEA:25201"/>
        <dbReference type="ChEBI" id="CHEBI:16842"/>
        <dbReference type="ChEBI" id="CHEBI:58121"/>
        <dbReference type="ChEBI" id="CHEBI:58542"/>
        <dbReference type="EC" id="4.1.2.43"/>
    </reaction>
</comment>
<dbReference type="CDD" id="cd16841">
    <property type="entry name" value="RraA_family"/>
    <property type="match status" value="1"/>
</dbReference>
<name>A0A7J3M5L2_ARCFL</name>
<dbReference type="AlphaFoldDB" id="A0A7J3M5L2"/>
<dbReference type="PANTHER" id="PTHR35039">
    <property type="entry name" value="3-KETO-L-GULONATE-6-PHOSPHATE DECARBOXYLASE SGBH-RELATED"/>
    <property type="match status" value="1"/>
</dbReference>
<dbReference type="EC" id="4.1.2.43" evidence="3"/>
<accession>A0A7J3M5L2</accession>
<evidence type="ECO:0000256" key="5">
    <source>
        <dbReference type="ARBA" id="ARBA00023277"/>
    </source>
</evidence>
<keyword evidence="5" id="KW-0119">Carbohydrate metabolism</keyword>
<evidence type="ECO:0000256" key="4">
    <source>
        <dbReference type="ARBA" id="ARBA00023239"/>
    </source>
</evidence>
<evidence type="ECO:0000256" key="3">
    <source>
        <dbReference type="ARBA" id="ARBA00012890"/>
    </source>
</evidence>
<dbReference type="Gene3D" id="3.20.20.70">
    <property type="entry name" value="Aldolase class I"/>
    <property type="match status" value="1"/>
</dbReference>
<dbReference type="CDD" id="cd04726">
    <property type="entry name" value="KGPDC_HPS"/>
    <property type="match status" value="1"/>
</dbReference>
<dbReference type="InterPro" id="IPR041710">
    <property type="entry name" value="HPS/KGPDC"/>
</dbReference>
<dbReference type="GO" id="GO:0033982">
    <property type="term" value="F:3-dehydro-L-gulonate-6-phosphate decarboxylase activity"/>
    <property type="evidence" value="ECO:0007669"/>
    <property type="project" value="TreeGrafter"/>
</dbReference>
<dbReference type="SMART" id="SM00934">
    <property type="entry name" value="OMPdecase"/>
    <property type="match status" value="1"/>
</dbReference>
<dbReference type="GO" id="GO:0004590">
    <property type="term" value="F:orotidine-5'-phosphate decarboxylase activity"/>
    <property type="evidence" value="ECO:0007669"/>
    <property type="project" value="InterPro"/>
</dbReference>
<sequence length="428" mass="46476">MDKPILQVALDLVEMKRAIEIAEEAIKGGADWIEAGTPLIKSEGMNAIRELKKKFKDHKIVADMKTIDTGAVEVEMAAKSGADVAIILALSNDATIAEAIRAGRKYGCEIMVDLINHPKPIERAKELEAMGVDYVNVHVGIDQQMIGMDPIEVLKEIVQSVNVPVATAGGLDAERAAVCVSLGAKIVIVGSNIVKSRNVTDSARRIREAIDSKAGSFVKKNVDDEIRELLMKVSTPNVSDAMHRAKAMQDIYPLVRGKKVVGKAVTVSTMDGDWAKTVEAINVAGEGDVLVIKCSGDTTAVWGELATRSCLNRKIAGVIIDGAVRDVDDIRALGFPVFAKREVPNAGEPKGFGEINVRIFCGGIEVNPGDWIIADDNGVMVIPKQKAYEIAKRAFEVKKAEDRIRAEIEEKGRTLADVIELYKWEKVR</sequence>
<dbReference type="GO" id="GO:0043801">
    <property type="term" value="F:hexulose-6-phosphate synthase activity"/>
    <property type="evidence" value="ECO:0007669"/>
    <property type="project" value="UniProtKB-EC"/>
</dbReference>
<dbReference type="Pfam" id="PF00215">
    <property type="entry name" value="OMPdecase"/>
    <property type="match status" value="1"/>
</dbReference>
<proteinExistence type="inferred from homology"/>
<dbReference type="PIRSF" id="PIRSF037137">
    <property type="entry name" value="HPS_DMK_prd"/>
    <property type="match status" value="1"/>
</dbReference>
<organism evidence="7">
    <name type="scientific">Archaeoglobus fulgidus</name>
    <dbReference type="NCBI Taxonomy" id="2234"/>
    <lineage>
        <taxon>Archaea</taxon>
        <taxon>Methanobacteriati</taxon>
        <taxon>Methanobacteriota</taxon>
        <taxon>Archaeoglobi</taxon>
        <taxon>Archaeoglobales</taxon>
        <taxon>Archaeoglobaceae</taxon>
        <taxon>Archaeoglobus</taxon>
    </lineage>
</organism>
<dbReference type="SUPFAM" id="SSF51366">
    <property type="entry name" value="Ribulose-phoshate binding barrel"/>
    <property type="match status" value="1"/>
</dbReference>
<dbReference type="InterPro" id="IPR001754">
    <property type="entry name" value="OMPdeCOase_dom"/>
</dbReference>
<protein>
    <recommendedName>
        <fullName evidence="3">3-hexulose-6-phosphate synthase</fullName>
        <ecNumber evidence="3">4.1.2.43</ecNumber>
    </recommendedName>
</protein>
<dbReference type="Gene3D" id="3.50.30.40">
    <property type="entry name" value="Ribonuclease E inhibitor RraA/RraA-like"/>
    <property type="match status" value="1"/>
</dbReference>
<comment type="caution">
    <text evidence="7">The sequence shown here is derived from an EMBL/GenBank/DDBJ whole genome shotgun (WGS) entry which is preliminary data.</text>
</comment>
<feature type="domain" description="Orotidine 5'-phosphate decarboxylase" evidence="6">
    <location>
        <begin position="5"/>
        <end position="206"/>
    </location>
</feature>
<dbReference type="EMBL" id="DSYZ01000141">
    <property type="protein sequence ID" value="HGT83575.1"/>
    <property type="molecule type" value="Genomic_DNA"/>
</dbReference>
<gene>
    <name evidence="7" type="ORF">ENT52_07625</name>
</gene>
<dbReference type="Pfam" id="PF03737">
    <property type="entry name" value="RraA-like"/>
    <property type="match status" value="1"/>
</dbReference>
<dbReference type="InterPro" id="IPR013785">
    <property type="entry name" value="Aldolase_TIM"/>
</dbReference>
<dbReference type="FunFam" id="3.20.20.70:FF:000022">
    <property type="entry name" value="3-keto-L-gulonate-6-phosphate decarboxylase UlaD"/>
    <property type="match status" value="1"/>
</dbReference>
<evidence type="ECO:0000259" key="6">
    <source>
        <dbReference type="SMART" id="SM00934"/>
    </source>
</evidence>
<evidence type="ECO:0000256" key="1">
    <source>
        <dbReference type="ARBA" id="ARBA00000718"/>
    </source>
</evidence>
<dbReference type="SUPFAM" id="SSF89562">
    <property type="entry name" value="RraA-like"/>
    <property type="match status" value="1"/>
</dbReference>
<keyword evidence="4" id="KW-0456">Lyase</keyword>
<evidence type="ECO:0000313" key="7">
    <source>
        <dbReference type="EMBL" id="HGT83575.1"/>
    </source>
</evidence>
<dbReference type="PANTHER" id="PTHR35039:SF3">
    <property type="entry name" value="3-KETO-L-GULONATE-6-PHOSPHATE DECARBOXYLASE SGBH-RELATED"/>
    <property type="match status" value="1"/>
</dbReference>
<evidence type="ECO:0000256" key="2">
    <source>
        <dbReference type="ARBA" id="ARBA00006350"/>
    </source>
</evidence>